<dbReference type="InterPro" id="IPR050090">
    <property type="entry name" value="Tyrosine_recombinase_XerCD"/>
</dbReference>
<dbReference type="GO" id="GO:0006310">
    <property type="term" value="P:DNA recombination"/>
    <property type="evidence" value="ECO:0007669"/>
    <property type="project" value="UniProtKB-KW"/>
</dbReference>
<dbReference type="PROSITE" id="PS51900">
    <property type="entry name" value="CB"/>
    <property type="match status" value="1"/>
</dbReference>
<keyword evidence="8" id="KW-1185">Reference proteome</keyword>
<evidence type="ECO:0000259" key="6">
    <source>
        <dbReference type="PROSITE" id="PS51900"/>
    </source>
</evidence>
<proteinExistence type="inferred from homology"/>
<dbReference type="AlphaFoldDB" id="A0A329QTM8"/>
<dbReference type="Gene3D" id="1.10.150.130">
    <property type="match status" value="1"/>
</dbReference>
<protein>
    <submittedName>
        <fullName evidence="7">Site-specific integrase</fullName>
    </submittedName>
</protein>
<comment type="similarity">
    <text evidence="1">Belongs to the 'phage' integrase family.</text>
</comment>
<dbReference type="InterPro" id="IPR058717">
    <property type="entry name" value="Phage_L5_Integrase_N"/>
</dbReference>
<evidence type="ECO:0000256" key="4">
    <source>
        <dbReference type="PROSITE-ProRule" id="PRU01248"/>
    </source>
</evidence>
<dbReference type="InterPro" id="IPR013762">
    <property type="entry name" value="Integrase-like_cat_sf"/>
</dbReference>
<dbReference type="InterPro" id="IPR002104">
    <property type="entry name" value="Integrase_catalytic"/>
</dbReference>
<evidence type="ECO:0000313" key="7">
    <source>
        <dbReference type="EMBL" id="RAW15613.1"/>
    </source>
</evidence>
<feature type="domain" description="Tyr recombinase" evidence="5">
    <location>
        <begin position="189"/>
        <end position="387"/>
    </location>
</feature>
<reference evidence="7 8" key="1">
    <citation type="submission" date="2018-06" db="EMBL/GenBank/DDBJ databases">
        <title>Phytoactinopolyspora halophila sp. nov., a novel halophilic actinomycete isolated from a saline soil in China.</title>
        <authorList>
            <person name="Tang S.-K."/>
        </authorList>
    </citation>
    <scope>NUCLEOTIDE SEQUENCE [LARGE SCALE GENOMIC DNA]</scope>
    <source>
        <strain evidence="7 8">YIM 96934</strain>
    </source>
</reference>
<dbReference type="InterPro" id="IPR010998">
    <property type="entry name" value="Integrase_recombinase_N"/>
</dbReference>
<dbReference type="EMBL" id="QMIG01000005">
    <property type="protein sequence ID" value="RAW15613.1"/>
    <property type="molecule type" value="Genomic_DNA"/>
</dbReference>
<organism evidence="7 8">
    <name type="scientific">Phytoactinopolyspora halophila</name>
    <dbReference type="NCBI Taxonomy" id="1981511"/>
    <lineage>
        <taxon>Bacteria</taxon>
        <taxon>Bacillati</taxon>
        <taxon>Actinomycetota</taxon>
        <taxon>Actinomycetes</taxon>
        <taxon>Jiangellales</taxon>
        <taxon>Jiangellaceae</taxon>
        <taxon>Phytoactinopolyspora</taxon>
    </lineage>
</organism>
<accession>A0A329QTM8</accession>
<dbReference type="Pfam" id="PF26003">
    <property type="entry name" value="Integrase_N_phage"/>
    <property type="match status" value="1"/>
</dbReference>
<name>A0A329QTM8_9ACTN</name>
<evidence type="ECO:0000256" key="3">
    <source>
        <dbReference type="ARBA" id="ARBA00023172"/>
    </source>
</evidence>
<evidence type="ECO:0000313" key="8">
    <source>
        <dbReference type="Proteomes" id="UP000250462"/>
    </source>
</evidence>
<dbReference type="InterPro" id="IPR044068">
    <property type="entry name" value="CB"/>
</dbReference>
<gene>
    <name evidence="7" type="ORF">DPM12_08155</name>
</gene>
<dbReference type="PROSITE" id="PS51898">
    <property type="entry name" value="TYR_RECOMBINASE"/>
    <property type="match status" value="1"/>
</dbReference>
<evidence type="ECO:0000256" key="2">
    <source>
        <dbReference type="ARBA" id="ARBA00023125"/>
    </source>
</evidence>
<comment type="caution">
    <text evidence="7">The sequence shown here is derived from an EMBL/GenBank/DDBJ whole genome shotgun (WGS) entry which is preliminary data.</text>
</comment>
<dbReference type="PANTHER" id="PTHR30349">
    <property type="entry name" value="PHAGE INTEGRASE-RELATED"/>
    <property type="match status" value="1"/>
</dbReference>
<dbReference type="GO" id="GO:0015074">
    <property type="term" value="P:DNA integration"/>
    <property type="evidence" value="ECO:0007669"/>
    <property type="project" value="InterPro"/>
</dbReference>
<feature type="domain" description="Core-binding (CB)" evidence="6">
    <location>
        <begin position="82"/>
        <end position="167"/>
    </location>
</feature>
<sequence>MSNEPRAQFGNVRRLPSGRFQARWRLNGAWHSARVVSDDNHDLGPRTFSTKKRALDYLAWVRQEIEAGRWKPPSKEEPPEIAIFRPFADEWVRTRRTRRGTPLKPRTRTHYESLLDRVIYPTFGDLELEQVADADTFESWYHSLDADHLTQNAHAYSLVRSILRTAHKRKLIAAMPPEIDGAGSTKRRRPIRPLSIDELGALIAALPERYRLLVLLYAWCAVRFGELTALQKRDVRIRHQCDASRENCPDAGCTGVLHVDRGVTRTKGEWHEDTPKSGEGGDVAIPPHVIPDVQKYIDHLNPHDLLFPAKQGGYMSLSSLHKVFNAAKKKIGRPDIRPHDLRHLGSMLAAAAGASPAELMQRLRHKTAQAAQIYWHAAKDRDRQIADRMSQMATEQTNVVPIETATRTKKRKEADTT</sequence>
<dbReference type="Pfam" id="PF00589">
    <property type="entry name" value="Phage_integrase"/>
    <property type="match status" value="1"/>
</dbReference>
<keyword evidence="3" id="KW-0233">DNA recombination</keyword>
<dbReference type="Proteomes" id="UP000250462">
    <property type="component" value="Unassembled WGS sequence"/>
</dbReference>
<dbReference type="Gene3D" id="1.10.443.10">
    <property type="entry name" value="Intergrase catalytic core"/>
    <property type="match status" value="1"/>
</dbReference>
<keyword evidence="2 4" id="KW-0238">DNA-binding</keyword>
<evidence type="ECO:0000259" key="5">
    <source>
        <dbReference type="PROSITE" id="PS51898"/>
    </source>
</evidence>
<evidence type="ECO:0000256" key="1">
    <source>
        <dbReference type="ARBA" id="ARBA00008857"/>
    </source>
</evidence>
<dbReference type="PANTHER" id="PTHR30349:SF64">
    <property type="entry name" value="PROPHAGE INTEGRASE INTD-RELATED"/>
    <property type="match status" value="1"/>
</dbReference>
<dbReference type="InterPro" id="IPR011010">
    <property type="entry name" value="DNA_brk_join_enz"/>
</dbReference>
<dbReference type="GO" id="GO:0003677">
    <property type="term" value="F:DNA binding"/>
    <property type="evidence" value="ECO:0007669"/>
    <property type="project" value="UniProtKB-UniRule"/>
</dbReference>
<dbReference type="SUPFAM" id="SSF56349">
    <property type="entry name" value="DNA breaking-rejoining enzymes"/>
    <property type="match status" value="1"/>
</dbReference>